<comment type="caution">
    <text evidence="1">The sequence shown here is derived from an EMBL/GenBank/DDBJ whole genome shotgun (WGS) entry which is preliminary data.</text>
</comment>
<evidence type="ECO:0000313" key="1">
    <source>
        <dbReference type="EMBL" id="KKP74574.1"/>
    </source>
</evidence>
<protein>
    <submittedName>
        <fullName evidence="1">Uncharacterized protein</fullName>
    </submittedName>
</protein>
<organism evidence="1 2">
    <name type="scientific">candidate division WS6 bacterium GW2011_GWF1_35_23</name>
    <dbReference type="NCBI Taxonomy" id="1619097"/>
    <lineage>
        <taxon>Bacteria</taxon>
        <taxon>Candidatus Dojkabacteria</taxon>
    </lineage>
</organism>
<dbReference type="AlphaFoldDB" id="A0A0G0BYY3"/>
<sequence>MKLEAIKIYLEQKSAEYKGWLKLPRYQDPQSDEYYADIQAITEDLDNLIRFIDQQILENNANKSPLSDSGVFDIKQG</sequence>
<dbReference type="Proteomes" id="UP000034816">
    <property type="component" value="Unassembled WGS sequence"/>
</dbReference>
<evidence type="ECO:0000313" key="2">
    <source>
        <dbReference type="Proteomes" id="UP000034816"/>
    </source>
</evidence>
<gene>
    <name evidence="1" type="ORF">UR73_C0038G0007</name>
</gene>
<proteinExistence type="predicted"/>
<dbReference type="EMBL" id="LBQH01000038">
    <property type="protein sequence ID" value="KKP74574.1"/>
    <property type="molecule type" value="Genomic_DNA"/>
</dbReference>
<accession>A0A0G0BYY3</accession>
<reference evidence="1 2" key="1">
    <citation type="journal article" date="2015" name="Nature">
        <title>rRNA introns, odd ribosomes, and small enigmatic genomes across a large radiation of phyla.</title>
        <authorList>
            <person name="Brown C.T."/>
            <person name="Hug L.A."/>
            <person name="Thomas B.C."/>
            <person name="Sharon I."/>
            <person name="Castelle C.J."/>
            <person name="Singh A."/>
            <person name="Wilkins M.J."/>
            <person name="Williams K.H."/>
            <person name="Banfield J.F."/>
        </authorList>
    </citation>
    <scope>NUCLEOTIDE SEQUENCE [LARGE SCALE GENOMIC DNA]</scope>
</reference>
<name>A0A0G0BYY3_9BACT</name>